<proteinExistence type="predicted"/>
<evidence type="ECO:0000313" key="1">
    <source>
        <dbReference type="EMBL" id="PYI39511.1"/>
    </source>
</evidence>
<evidence type="ECO:0000313" key="2">
    <source>
        <dbReference type="Proteomes" id="UP000247980"/>
    </source>
</evidence>
<accession>A0A2V5IU52</accession>
<sequence length="126" mass="13992">MSSQGVHNMSEHPQIAAIRQAAGLLRDQRYWVRSENEELELLRTFMTLLREVSYHLDAMQALDPEGLAAYERATGTDACFGRGSAELLLMTALDSTIERFLATGTTARNTGVRRIVPDGRTIPPES</sequence>
<name>A0A2V5IU52_9MICC</name>
<comment type="caution">
    <text evidence="1">The sequence shown here is derived from an EMBL/GenBank/DDBJ whole genome shotgun (WGS) entry which is preliminary data.</text>
</comment>
<dbReference type="EMBL" id="QJVC01000003">
    <property type="protein sequence ID" value="PYI39511.1"/>
    <property type="molecule type" value="Genomic_DNA"/>
</dbReference>
<dbReference type="Proteomes" id="UP000247980">
    <property type="component" value="Unassembled WGS sequence"/>
</dbReference>
<organism evidence="1 2">
    <name type="scientific">Arthrobacter psychrolactophilus</name>
    <dbReference type="NCBI Taxonomy" id="92442"/>
    <lineage>
        <taxon>Bacteria</taxon>
        <taxon>Bacillati</taxon>
        <taxon>Actinomycetota</taxon>
        <taxon>Actinomycetes</taxon>
        <taxon>Micrococcales</taxon>
        <taxon>Micrococcaceae</taxon>
        <taxon>Arthrobacter</taxon>
    </lineage>
</organism>
<dbReference type="AlphaFoldDB" id="A0A2V5IU52"/>
<gene>
    <name evidence="1" type="ORF">CVS30_06080</name>
</gene>
<protein>
    <submittedName>
        <fullName evidence="1">Uncharacterized protein</fullName>
    </submittedName>
</protein>
<keyword evidence="2" id="KW-1185">Reference proteome</keyword>
<reference evidence="1 2" key="1">
    <citation type="submission" date="2018-05" db="EMBL/GenBank/DDBJ databases">
        <title>Genetic diversity of glacier-inhabiting Cryobacterium bacteria in China and description of Cryobacterium mengkeensis sp. nov. and Arthrobacter glacialis sp. nov.</title>
        <authorList>
            <person name="Liu Q."/>
            <person name="Xin Y.-H."/>
        </authorList>
    </citation>
    <scope>NUCLEOTIDE SEQUENCE [LARGE SCALE GENOMIC DNA]</scope>
    <source>
        <strain evidence="1 2">B7</strain>
    </source>
</reference>